<evidence type="ECO:0008006" key="3">
    <source>
        <dbReference type="Google" id="ProtNLM"/>
    </source>
</evidence>
<feature type="non-terminal residue" evidence="1">
    <location>
        <position position="1"/>
    </location>
</feature>
<sequence>KKKLWSAFQLKTLLRFKSVIYTMENNDGIYQSRQETSCPIPKSETDDNDHHSKILIYSYKFPHSYPTFDYMIGRIVGYCNGLVCIYDLGHIFLINVPATRKLRTLSPELSREYTGQAGWSGQLPFGVGFGRDIVTRTYKLILMYSVDHIVMEEVFNLNDGRWRKKTNLFPYFLQST</sequence>
<reference evidence="1 2" key="1">
    <citation type="submission" date="2022-03" db="EMBL/GenBank/DDBJ databases">
        <authorList>
            <person name="Nunn A."/>
            <person name="Chopra R."/>
            <person name="Nunn A."/>
            <person name="Contreras Garrido A."/>
        </authorList>
    </citation>
    <scope>NUCLEOTIDE SEQUENCE [LARGE SCALE GENOMIC DNA]</scope>
</reference>
<dbReference type="AlphaFoldDB" id="A0AAU9R7B1"/>
<proteinExistence type="predicted"/>
<organism evidence="1 2">
    <name type="scientific">Thlaspi arvense</name>
    <name type="common">Field penny-cress</name>
    <dbReference type="NCBI Taxonomy" id="13288"/>
    <lineage>
        <taxon>Eukaryota</taxon>
        <taxon>Viridiplantae</taxon>
        <taxon>Streptophyta</taxon>
        <taxon>Embryophyta</taxon>
        <taxon>Tracheophyta</taxon>
        <taxon>Spermatophyta</taxon>
        <taxon>Magnoliopsida</taxon>
        <taxon>eudicotyledons</taxon>
        <taxon>Gunneridae</taxon>
        <taxon>Pentapetalae</taxon>
        <taxon>rosids</taxon>
        <taxon>malvids</taxon>
        <taxon>Brassicales</taxon>
        <taxon>Brassicaceae</taxon>
        <taxon>Thlaspideae</taxon>
        <taxon>Thlaspi</taxon>
    </lineage>
</organism>
<name>A0AAU9R7B1_THLAR</name>
<accession>A0AAU9R7B1</accession>
<dbReference type="InterPro" id="IPR050796">
    <property type="entry name" value="SCF_F-box_component"/>
</dbReference>
<dbReference type="EMBL" id="OU466857">
    <property type="protein sequence ID" value="CAH2033589.1"/>
    <property type="molecule type" value="Genomic_DNA"/>
</dbReference>
<dbReference type="PANTHER" id="PTHR31672:SF13">
    <property type="entry name" value="F-BOX PROTEIN CPR30-LIKE"/>
    <property type="match status" value="1"/>
</dbReference>
<protein>
    <recommendedName>
        <fullName evidence="3">F-box protein</fullName>
    </recommendedName>
</protein>
<dbReference type="Proteomes" id="UP000836841">
    <property type="component" value="Chromosome 1"/>
</dbReference>
<keyword evidence="2" id="KW-1185">Reference proteome</keyword>
<dbReference type="PANTHER" id="PTHR31672">
    <property type="entry name" value="BNACNNG10540D PROTEIN"/>
    <property type="match status" value="1"/>
</dbReference>
<evidence type="ECO:0000313" key="1">
    <source>
        <dbReference type="EMBL" id="CAH2033589.1"/>
    </source>
</evidence>
<gene>
    <name evidence="1" type="ORF">TAV2_LOCUS4042</name>
</gene>
<evidence type="ECO:0000313" key="2">
    <source>
        <dbReference type="Proteomes" id="UP000836841"/>
    </source>
</evidence>